<evidence type="ECO:0000313" key="3">
    <source>
        <dbReference type="Proteomes" id="UP000034883"/>
    </source>
</evidence>
<dbReference type="STRING" id="927083.DB32_002287"/>
<feature type="transmembrane region" description="Helical" evidence="1">
    <location>
        <begin position="37"/>
        <end position="58"/>
    </location>
</feature>
<keyword evidence="3" id="KW-1185">Reference proteome</keyword>
<keyword evidence="1" id="KW-0812">Transmembrane</keyword>
<evidence type="ECO:0000256" key="1">
    <source>
        <dbReference type="SAM" id="Phobius"/>
    </source>
</evidence>
<keyword evidence="1" id="KW-1133">Transmembrane helix</keyword>
<keyword evidence="1" id="KW-0472">Membrane</keyword>
<dbReference type="EMBL" id="CP011125">
    <property type="protein sequence ID" value="AKF05138.1"/>
    <property type="molecule type" value="Genomic_DNA"/>
</dbReference>
<dbReference type="KEGG" id="samy:DB32_002287"/>
<sequence length="296" mass="31077">MAVIAIALAYGGAASAAISVAARRHRLRVDRAIVRRGIAVTAALVTAPGLLCALFGMLIEARGELVQVAVGLCVPGVLLASLGIARTVAGATRNARDRGWVLRGGDPAAVLPRMRARARASVEATTPGAREDHARDVIGDVSALVVMGHVDDAIPLLGAVGREPIAALATHVAALRALIHLEQDAPDAAQHVIERAPSGRERDADELAACVRALIEGAAGRWIDAEAKLPPEPPAHGIPAVLDALVRAHAAALRERPDEALRWVIRVRPEAARRRLLERWSGPARHVVLGVGPYGR</sequence>
<accession>A0A0F6YHG9</accession>
<protein>
    <submittedName>
        <fullName evidence="2">Uncharacterized protein</fullName>
    </submittedName>
</protein>
<gene>
    <name evidence="2" type="ORF">DB32_002287</name>
</gene>
<evidence type="ECO:0000313" key="2">
    <source>
        <dbReference type="EMBL" id="AKF05138.1"/>
    </source>
</evidence>
<feature type="transmembrane region" description="Helical" evidence="1">
    <location>
        <begin position="65"/>
        <end position="85"/>
    </location>
</feature>
<organism evidence="2 3">
    <name type="scientific">Sandaracinus amylolyticus</name>
    <dbReference type="NCBI Taxonomy" id="927083"/>
    <lineage>
        <taxon>Bacteria</taxon>
        <taxon>Pseudomonadati</taxon>
        <taxon>Myxococcota</taxon>
        <taxon>Polyangia</taxon>
        <taxon>Polyangiales</taxon>
        <taxon>Sandaracinaceae</taxon>
        <taxon>Sandaracinus</taxon>
    </lineage>
</organism>
<reference evidence="2 3" key="1">
    <citation type="submission" date="2015-03" db="EMBL/GenBank/DDBJ databases">
        <title>Genome assembly of Sandaracinus amylolyticus DSM 53668.</title>
        <authorList>
            <person name="Sharma G."/>
            <person name="Subramanian S."/>
        </authorList>
    </citation>
    <scope>NUCLEOTIDE SEQUENCE [LARGE SCALE GENOMIC DNA]</scope>
    <source>
        <strain evidence="2 3">DSM 53668</strain>
    </source>
</reference>
<dbReference type="Proteomes" id="UP000034883">
    <property type="component" value="Chromosome"/>
</dbReference>
<dbReference type="AlphaFoldDB" id="A0A0F6YHG9"/>
<name>A0A0F6YHG9_9BACT</name>
<proteinExistence type="predicted"/>